<evidence type="ECO:0000256" key="1">
    <source>
        <dbReference type="SAM" id="Phobius"/>
    </source>
</evidence>
<evidence type="ECO:0000313" key="2">
    <source>
        <dbReference type="EMBL" id="NYF97085.1"/>
    </source>
</evidence>
<accession>A0A852VTD0</accession>
<keyword evidence="1" id="KW-0812">Transmembrane</keyword>
<keyword evidence="1" id="KW-0472">Membrane</keyword>
<feature type="transmembrane region" description="Helical" evidence="1">
    <location>
        <begin position="101"/>
        <end position="118"/>
    </location>
</feature>
<keyword evidence="3" id="KW-1185">Reference proteome</keyword>
<dbReference type="AlphaFoldDB" id="A0A852VTD0"/>
<feature type="transmembrane region" description="Helical" evidence="1">
    <location>
        <begin position="130"/>
        <end position="149"/>
    </location>
</feature>
<sequence length="151" mass="14984">MGTTGSTAVTPGPVMVALGGVAVVLGGLVAAVTGPAGWAKGSWAAAYLVLVVGVAQYVMGRMRPGDARPDRAGWAQLAGWNLGSFLVVGGTLAATPLLVDLGSVLLVVALVLALLAALPGRSGLVGHAYLAMLLVLAVSIPVGIVLSHLRN</sequence>
<dbReference type="EMBL" id="JACCAE010000001">
    <property type="protein sequence ID" value="NYF97085.1"/>
    <property type="molecule type" value="Genomic_DNA"/>
</dbReference>
<protein>
    <recommendedName>
        <fullName evidence="4">Integral membrane protein</fullName>
    </recommendedName>
</protein>
<comment type="caution">
    <text evidence="2">The sequence shown here is derived from an EMBL/GenBank/DDBJ whole genome shotgun (WGS) entry which is preliminary data.</text>
</comment>
<feature type="transmembrane region" description="Helical" evidence="1">
    <location>
        <begin position="12"/>
        <end position="32"/>
    </location>
</feature>
<keyword evidence="1" id="KW-1133">Transmembrane helix</keyword>
<dbReference type="Proteomes" id="UP000554054">
    <property type="component" value="Unassembled WGS sequence"/>
</dbReference>
<evidence type="ECO:0008006" key="4">
    <source>
        <dbReference type="Google" id="ProtNLM"/>
    </source>
</evidence>
<dbReference type="RefSeq" id="WP_185990060.1">
    <property type="nucleotide sequence ID" value="NZ_JACCAE010000001.1"/>
</dbReference>
<proteinExistence type="predicted"/>
<organism evidence="2 3">
    <name type="scientific">Janibacter cremeus</name>
    <dbReference type="NCBI Taxonomy" id="1285192"/>
    <lineage>
        <taxon>Bacteria</taxon>
        <taxon>Bacillati</taxon>
        <taxon>Actinomycetota</taxon>
        <taxon>Actinomycetes</taxon>
        <taxon>Micrococcales</taxon>
        <taxon>Intrasporangiaceae</taxon>
        <taxon>Janibacter</taxon>
    </lineage>
</organism>
<reference evidence="2 3" key="1">
    <citation type="submission" date="2020-07" db="EMBL/GenBank/DDBJ databases">
        <title>Sequencing the genomes of 1000 actinobacteria strains.</title>
        <authorList>
            <person name="Klenk H.-P."/>
        </authorList>
    </citation>
    <scope>NUCLEOTIDE SEQUENCE [LARGE SCALE GENOMIC DNA]</scope>
    <source>
        <strain evidence="2 3">DSM 26154</strain>
    </source>
</reference>
<feature type="transmembrane region" description="Helical" evidence="1">
    <location>
        <begin position="72"/>
        <end position="95"/>
    </location>
</feature>
<feature type="transmembrane region" description="Helical" evidence="1">
    <location>
        <begin position="44"/>
        <end position="60"/>
    </location>
</feature>
<gene>
    <name evidence="2" type="ORF">BJY20_000477</name>
</gene>
<name>A0A852VTD0_9MICO</name>
<evidence type="ECO:0000313" key="3">
    <source>
        <dbReference type="Proteomes" id="UP000554054"/>
    </source>
</evidence>